<dbReference type="GO" id="GO:0005884">
    <property type="term" value="C:actin filament"/>
    <property type="evidence" value="ECO:0007669"/>
    <property type="project" value="TreeGrafter"/>
</dbReference>
<dbReference type="OrthoDB" id="2123378at2759"/>
<dbReference type="Proteomes" id="UP001150569">
    <property type="component" value="Unassembled WGS sequence"/>
</dbReference>
<dbReference type="SUPFAM" id="SSF50729">
    <property type="entry name" value="PH domain-like"/>
    <property type="match status" value="1"/>
</dbReference>
<name>A0A9W7ZZB7_9FUNG</name>
<organism evidence="4 5">
    <name type="scientific">Tieghemiomyces parasiticus</name>
    <dbReference type="NCBI Taxonomy" id="78921"/>
    <lineage>
        <taxon>Eukaryota</taxon>
        <taxon>Fungi</taxon>
        <taxon>Fungi incertae sedis</taxon>
        <taxon>Zoopagomycota</taxon>
        <taxon>Kickxellomycotina</taxon>
        <taxon>Dimargaritomycetes</taxon>
        <taxon>Dimargaritales</taxon>
        <taxon>Dimargaritaceae</taxon>
        <taxon>Tieghemiomyces</taxon>
    </lineage>
</organism>
<dbReference type="GO" id="GO:0051015">
    <property type="term" value="F:actin filament binding"/>
    <property type="evidence" value="ECO:0007669"/>
    <property type="project" value="TreeGrafter"/>
</dbReference>
<dbReference type="InterPro" id="IPR011993">
    <property type="entry name" value="PH-like_dom_sf"/>
</dbReference>
<dbReference type="SUPFAM" id="SSF55753">
    <property type="entry name" value="Actin depolymerizing proteins"/>
    <property type="match status" value="1"/>
</dbReference>
<dbReference type="Gene3D" id="2.30.29.30">
    <property type="entry name" value="Pleckstrin-homology domain (PH domain)/Phosphotyrosine-binding domain (PTB)"/>
    <property type="match status" value="1"/>
</dbReference>
<dbReference type="EMBL" id="JANBPT010000611">
    <property type="protein sequence ID" value="KAJ1915834.1"/>
    <property type="molecule type" value="Genomic_DNA"/>
</dbReference>
<proteinExistence type="predicted"/>
<evidence type="ECO:0000259" key="3">
    <source>
        <dbReference type="PROSITE" id="PS51263"/>
    </source>
</evidence>
<evidence type="ECO:0008006" key="6">
    <source>
        <dbReference type="Google" id="ProtNLM"/>
    </source>
</evidence>
<dbReference type="Gene3D" id="3.40.20.10">
    <property type="entry name" value="Severin"/>
    <property type="match status" value="1"/>
</dbReference>
<dbReference type="PROSITE" id="PS50003">
    <property type="entry name" value="PH_DOMAIN"/>
    <property type="match status" value="1"/>
</dbReference>
<gene>
    <name evidence="4" type="ORF">IWQ60_008309</name>
</gene>
<feature type="domain" description="PH" evidence="2">
    <location>
        <begin position="316"/>
        <end position="414"/>
    </location>
</feature>
<evidence type="ECO:0000256" key="1">
    <source>
        <dbReference type="SAM" id="MobiDB-lite"/>
    </source>
</evidence>
<dbReference type="PROSITE" id="PS51263">
    <property type="entry name" value="ADF_H"/>
    <property type="match status" value="1"/>
</dbReference>
<dbReference type="InterPro" id="IPR002108">
    <property type="entry name" value="ADF-H"/>
</dbReference>
<feature type="region of interest" description="Disordered" evidence="1">
    <location>
        <begin position="124"/>
        <end position="192"/>
    </location>
</feature>
<feature type="compositionally biased region" description="Low complexity" evidence="1">
    <location>
        <begin position="243"/>
        <end position="257"/>
    </location>
</feature>
<dbReference type="GO" id="GO:0030427">
    <property type="term" value="C:site of polarized growth"/>
    <property type="evidence" value="ECO:0007669"/>
    <property type="project" value="TreeGrafter"/>
</dbReference>
<dbReference type="GO" id="GO:0030864">
    <property type="term" value="C:cortical actin cytoskeleton"/>
    <property type="evidence" value="ECO:0007669"/>
    <property type="project" value="TreeGrafter"/>
</dbReference>
<feature type="domain" description="ADF-H" evidence="3">
    <location>
        <begin position="2"/>
        <end position="123"/>
    </location>
</feature>
<dbReference type="PANTHER" id="PTHR10829">
    <property type="entry name" value="CORTACTIN AND DREBRIN"/>
    <property type="match status" value="1"/>
</dbReference>
<dbReference type="InterPro" id="IPR029006">
    <property type="entry name" value="ADF-H/Gelsolin-like_dom_sf"/>
</dbReference>
<dbReference type="AlphaFoldDB" id="A0A9W7ZZB7"/>
<reference evidence="4" key="1">
    <citation type="submission" date="2022-07" db="EMBL/GenBank/DDBJ databases">
        <title>Phylogenomic reconstructions and comparative analyses of Kickxellomycotina fungi.</title>
        <authorList>
            <person name="Reynolds N.K."/>
            <person name="Stajich J.E."/>
            <person name="Barry K."/>
            <person name="Grigoriev I.V."/>
            <person name="Crous P."/>
            <person name="Smith M.E."/>
        </authorList>
    </citation>
    <scope>NUCLEOTIDE SEQUENCE</scope>
    <source>
        <strain evidence="4">RSA 861</strain>
    </source>
</reference>
<dbReference type="SMART" id="SM00233">
    <property type="entry name" value="PH"/>
    <property type="match status" value="1"/>
</dbReference>
<sequence length="415" mass="44922">MSCDLSDPSIMVAYQEFVGGHSTNWLLLGYNDTRDVISLYSKGTGGVTEFASQVKNEVLFGLVRFEKVSILIQYISEQAGGVRRARGLVHGRAVANLLKDHDMQLIVGKVSELSETNLRSKIRSSNLDEVHDDSDVLPTPAATPAYPATVTPPSATASPPRSFTGHPSPSAATSHAPLLPQPQTSPFRADPAAKGNAMMVDTPVAPIPSTATEVESRKPQGLAYQQSPLEPVPNETKLSNGGTSLTPSASSSPRPSTKGLPHSSNGSSRNLYGGVTSPVPALELQTSVSDRFLEEELAKRLTLKARIDDDAMRGKDNAMSGFIAVQGGKSYYWKRRWFVIRGSTLYLYPSETAVSPSDALELRDMADYPRDAEADVLIPNSFFLEFRSQGPFYFYADSADLKAEFIHLVAKLARA</sequence>
<dbReference type="Pfam" id="PF00169">
    <property type="entry name" value="PH"/>
    <property type="match status" value="1"/>
</dbReference>
<comment type="caution">
    <text evidence="4">The sequence shown here is derived from an EMBL/GenBank/DDBJ whole genome shotgun (WGS) entry which is preliminary data.</text>
</comment>
<dbReference type="Pfam" id="PF00241">
    <property type="entry name" value="Cofilin_ADF"/>
    <property type="match status" value="1"/>
</dbReference>
<dbReference type="InterPro" id="IPR001849">
    <property type="entry name" value="PH_domain"/>
</dbReference>
<feature type="compositionally biased region" description="Low complexity" evidence="1">
    <location>
        <begin position="138"/>
        <end position="160"/>
    </location>
</feature>
<evidence type="ECO:0000313" key="4">
    <source>
        <dbReference type="EMBL" id="KAJ1915834.1"/>
    </source>
</evidence>
<feature type="region of interest" description="Disordered" evidence="1">
    <location>
        <begin position="210"/>
        <end position="274"/>
    </location>
</feature>
<evidence type="ECO:0000259" key="2">
    <source>
        <dbReference type="PROSITE" id="PS50003"/>
    </source>
</evidence>
<keyword evidence="5" id="KW-1185">Reference proteome</keyword>
<evidence type="ECO:0000313" key="5">
    <source>
        <dbReference type="Proteomes" id="UP001150569"/>
    </source>
</evidence>
<accession>A0A9W7ZZB7</accession>
<protein>
    <recommendedName>
        <fullName evidence="6">PH domain-containing protein</fullName>
    </recommendedName>
</protein>
<dbReference type="GO" id="GO:0030833">
    <property type="term" value="P:regulation of actin filament polymerization"/>
    <property type="evidence" value="ECO:0007669"/>
    <property type="project" value="TreeGrafter"/>
</dbReference>
<dbReference type="PANTHER" id="PTHR10829:SF56">
    <property type="entry name" value="ADF-H DOMAIN-CONTAINING PROTEIN"/>
    <property type="match status" value="1"/>
</dbReference>